<evidence type="ECO:0000256" key="5">
    <source>
        <dbReference type="ARBA" id="ARBA00023136"/>
    </source>
</evidence>
<evidence type="ECO:0000313" key="9">
    <source>
        <dbReference type="Proteomes" id="UP000502260"/>
    </source>
</evidence>
<dbReference type="RefSeq" id="WP_173058632.1">
    <property type="nucleotide sequence ID" value="NZ_AP022853.1"/>
</dbReference>
<dbReference type="InterPro" id="IPR018588">
    <property type="entry name" value="Dihaem_cytochrome-c"/>
</dbReference>
<keyword evidence="9" id="KW-1185">Reference proteome</keyword>
<keyword evidence="5 6" id="KW-0472">Membrane</keyword>
<proteinExistence type="predicted"/>
<dbReference type="PANTHER" id="PTHR30485">
    <property type="entry name" value="NI/FE-HYDROGENASE 1 B-TYPE CYTOCHROME SUBUNIT"/>
    <property type="match status" value="1"/>
</dbReference>
<feature type="transmembrane region" description="Helical" evidence="6">
    <location>
        <begin position="98"/>
        <end position="120"/>
    </location>
</feature>
<feature type="transmembrane region" description="Helical" evidence="6">
    <location>
        <begin position="12"/>
        <end position="28"/>
    </location>
</feature>
<dbReference type="KEGG" id="slac:SKTS_00440"/>
<comment type="subcellular location">
    <subcellularLocation>
        <location evidence="1">Cell membrane</location>
        <topology evidence="1">Multi-pass membrane protein</topology>
    </subcellularLocation>
</comment>
<feature type="transmembrane region" description="Helical" evidence="6">
    <location>
        <begin position="34"/>
        <end position="57"/>
    </location>
</feature>
<dbReference type="InterPro" id="IPR016174">
    <property type="entry name" value="Di-haem_cyt_TM"/>
</dbReference>
<dbReference type="GO" id="GO:0005886">
    <property type="term" value="C:plasma membrane"/>
    <property type="evidence" value="ECO:0007669"/>
    <property type="project" value="UniProtKB-SubCell"/>
</dbReference>
<feature type="domain" description="Cytochrome b561 bacterial/Ni-hydrogenase" evidence="7">
    <location>
        <begin position="5"/>
        <end position="179"/>
    </location>
</feature>
<dbReference type="InterPro" id="IPR051542">
    <property type="entry name" value="Hydrogenase_cytochrome"/>
</dbReference>
<dbReference type="SUPFAM" id="SSF81342">
    <property type="entry name" value="Transmembrane di-heme cytochromes"/>
    <property type="match status" value="1"/>
</dbReference>
<protein>
    <recommendedName>
        <fullName evidence="7">Cytochrome b561 bacterial/Ni-hydrogenase domain-containing protein</fullName>
    </recommendedName>
</protein>
<evidence type="ECO:0000259" key="7">
    <source>
        <dbReference type="Pfam" id="PF01292"/>
    </source>
</evidence>
<sequence>MKILVWDLPTRLFHWLLAASFAVAYLSAEEANWLAVHVFAGYLMLGLLGFRLVWGFVGGRYARFSSFHFSLREGLGYLKQVFAGTAQRHLGHNPAGSWAVYLLLGLALLAGLSGLVTLAGQEGQGPLAEWVPYGSAKAFKEVHEALVNAMLAMVILHLAGVALESWRHRENLARAMLTGSKEGTPEAAASAKRSFSALLLLAAVAAGGLWYFGSAAVAAREQAAGYKIMRSIDPRETPLRITETPYWKGKHRPIAASVWRSAKVGTRANCVACHQNAEQGIFVASAIPREVAARVSLR</sequence>
<dbReference type="Gene3D" id="1.20.950.20">
    <property type="entry name" value="Transmembrane di-heme cytochromes, Chain C"/>
    <property type="match status" value="1"/>
</dbReference>
<dbReference type="GO" id="GO:0020037">
    <property type="term" value="F:heme binding"/>
    <property type="evidence" value="ECO:0007669"/>
    <property type="project" value="TreeGrafter"/>
</dbReference>
<evidence type="ECO:0000256" key="3">
    <source>
        <dbReference type="ARBA" id="ARBA00022692"/>
    </source>
</evidence>
<keyword evidence="4 6" id="KW-1133">Transmembrane helix</keyword>
<reference evidence="9" key="1">
    <citation type="submission" date="2020-03" db="EMBL/GenBank/DDBJ databases">
        <title>Complete genome sequence of sulfur-oxidizing bacterium skT11.</title>
        <authorList>
            <person name="Kanda M."/>
            <person name="Kojima H."/>
            <person name="Fukui M."/>
        </authorList>
    </citation>
    <scope>NUCLEOTIDE SEQUENCE [LARGE SCALE GENOMIC DNA]</scope>
    <source>
        <strain evidence="9">skT11</strain>
    </source>
</reference>
<keyword evidence="2" id="KW-1003">Cell membrane</keyword>
<dbReference type="Pfam" id="PF09626">
    <property type="entry name" value="DHC"/>
    <property type="match status" value="1"/>
</dbReference>
<dbReference type="GO" id="GO:0022904">
    <property type="term" value="P:respiratory electron transport chain"/>
    <property type="evidence" value="ECO:0007669"/>
    <property type="project" value="InterPro"/>
</dbReference>
<dbReference type="AlphaFoldDB" id="A0A6F8V643"/>
<evidence type="ECO:0000256" key="6">
    <source>
        <dbReference type="SAM" id="Phobius"/>
    </source>
</evidence>
<dbReference type="Pfam" id="PF01292">
    <property type="entry name" value="Ni_hydr_CYTB"/>
    <property type="match status" value="1"/>
</dbReference>
<dbReference type="InterPro" id="IPR011577">
    <property type="entry name" value="Cyt_b561_bac/Ni-Hgenase"/>
</dbReference>
<gene>
    <name evidence="8" type="ORF">SKTS_00440</name>
</gene>
<name>A0A6F8V643_9PROT</name>
<evidence type="ECO:0000256" key="4">
    <source>
        <dbReference type="ARBA" id="ARBA00022989"/>
    </source>
</evidence>
<accession>A0A6F8V643</accession>
<dbReference type="EMBL" id="AP022853">
    <property type="protein sequence ID" value="BCB25158.1"/>
    <property type="molecule type" value="Genomic_DNA"/>
</dbReference>
<evidence type="ECO:0000313" key="8">
    <source>
        <dbReference type="EMBL" id="BCB25158.1"/>
    </source>
</evidence>
<feature type="transmembrane region" description="Helical" evidence="6">
    <location>
        <begin position="195"/>
        <end position="213"/>
    </location>
</feature>
<feature type="transmembrane region" description="Helical" evidence="6">
    <location>
        <begin position="145"/>
        <end position="166"/>
    </location>
</feature>
<dbReference type="Proteomes" id="UP000502260">
    <property type="component" value="Chromosome"/>
</dbReference>
<evidence type="ECO:0000256" key="1">
    <source>
        <dbReference type="ARBA" id="ARBA00004651"/>
    </source>
</evidence>
<dbReference type="PANTHER" id="PTHR30485:SF2">
    <property type="entry name" value="BLL0597 PROTEIN"/>
    <property type="match status" value="1"/>
</dbReference>
<evidence type="ECO:0000256" key="2">
    <source>
        <dbReference type="ARBA" id="ARBA00022475"/>
    </source>
</evidence>
<dbReference type="GO" id="GO:0009055">
    <property type="term" value="F:electron transfer activity"/>
    <property type="evidence" value="ECO:0007669"/>
    <property type="project" value="InterPro"/>
</dbReference>
<organism evidence="8 9">
    <name type="scientific">Sulfurimicrobium lacus</name>
    <dbReference type="NCBI Taxonomy" id="2715678"/>
    <lineage>
        <taxon>Bacteria</taxon>
        <taxon>Pseudomonadati</taxon>
        <taxon>Pseudomonadota</taxon>
        <taxon>Betaproteobacteria</taxon>
        <taxon>Nitrosomonadales</taxon>
        <taxon>Sulfuricellaceae</taxon>
        <taxon>Sulfurimicrobium</taxon>
    </lineage>
</organism>
<keyword evidence="3 6" id="KW-0812">Transmembrane</keyword>